<feature type="compositionally biased region" description="Basic and acidic residues" evidence="1">
    <location>
        <begin position="52"/>
        <end position="71"/>
    </location>
</feature>
<evidence type="ECO:0000313" key="2">
    <source>
        <dbReference type="EMBL" id="ALO67455.1"/>
    </source>
</evidence>
<evidence type="ECO:0000313" key="3">
    <source>
        <dbReference type="Proteomes" id="UP000059574"/>
    </source>
</evidence>
<feature type="region of interest" description="Disordered" evidence="1">
    <location>
        <begin position="253"/>
        <end position="280"/>
    </location>
</feature>
<dbReference type="Proteomes" id="UP000059574">
    <property type="component" value="Chromosome"/>
</dbReference>
<gene>
    <name evidence="2" type="ORF">AS189_14350</name>
</gene>
<proteinExistence type="predicted"/>
<sequence>MSFLAGLLRRELPPAPSAAGAVASTTSALAVVPRLASRFENPGTPWWPGSGDGRDGNHLERLEERDAKEGLRSGTQTGDARRPGNPSRPATGQEGTARPEEAPVSLAHRPWSAPGASALHSSVTERSPRMGMETSPGRPAAADALPMPVSLSTVFSGAGPMDPATASTVPLFAQTTTEDGAGRMGRMAGVVQGMEGMRDNGRADHSHGVGPAVWQGSTEGAVRPRLEPLARREPAKAPEQHIHVSIGRIEVRAVSAPAPQPPARERAGLMGLDEYLRDRS</sequence>
<dbReference type="AlphaFoldDB" id="A0A0S2M182"/>
<dbReference type="RefSeq" id="WP_062290328.1">
    <property type="nucleotide sequence ID" value="NZ_CP013200.1"/>
</dbReference>
<feature type="region of interest" description="Disordered" evidence="1">
    <location>
        <begin position="39"/>
        <end position="144"/>
    </location>
</feature>
<dbReference type="OrthoDB" id="4953211at2"/>
<dbReference type="EMBL" id="CP013200">
    <property type="protein sequence ID" value="ALO67455.1"/>
    <property type="molecule type" value="Genomic_DNA"/>
</dbReference>
<protein>
    <submittedName>
        <fullName evidence="2">Uncharacterized protein</fullName>
    </submittedName>
</protein>
<name>A0A0S2M182_9MICC</name>
<reference evidence="2 3" key="2">
    <citation type="journal article" date="2016" name="J. Biotechnol.">
        <title>Complete genome sequence of Arthrobacter alpinus ERGS4:06, a yellow pigmented bacterium tolerant to cold and radiations isolated from Sikkim Himalaya.</title>
        <authorList>
            <person name="Kumar R."/>
            <person name="Singh D."/>
            <person name="Swarnkar M.K."/>
            <person name="Singh A.K."/>
            <person name="Kumar S."/>
        </authorList>
    </citation>
    <scope>NUCLEOTIDE SEQUENCE [LARGE SCALE GENOMIC DNA]</scope>
    <source>
        <strain evidence="2 3">ERGS4:06</strain>
    </source>
</reference>
<reference evidence="3" key="1">
    <citation type="submission" date="2015-11" db="EMBL/GenBank/DDBJ databases">
        <authorList>
            <person name="Kumar R."/>
            <person name="Singh D."/>
            <person name="Swarnkar M.K."/>
            <person name="Singh A.K."/>
            <person name="Kumar S."/>
        </authorList>
    </citation>
    <scope>NUCLEOTIDE SEQUENCE [LARGE SCALE GENOMIC DNA]</scope>
    <source>
        <strain evidence="3">ERGS4:06</strain>
    </source>
</reference>
<organism evidence="2 3">
    <name type="scientific">Arthrobacter alpinus</name>
    <dbReference type="NCBI Taxonomy" id="656366"/>
    <lineage>
        <taxon>Bacteria</taxon>
        <taxon>Bacillati</taxon>
        <taxon>Actinomycetota</taxon>
        <taxon>Actinomycetes</taxon>
        <taxon>Micrococcales</taxon>
        <taxon>Micrococcaceae</taxon>
        <taxon>Arthrobacter</taxon>
    </lineage>
</organism>
<evidence type="ECO:0000256" key="1">
    <source>
        <dbReference type="SAM" id="MobiDB-lite"/>
    </source>
</evidence>
<accession>A0A0S2M182</accession>